<evidence type="ECO:0000256" key="7">
    <source>
        <dbReference type="SAM" id="Coils"/>
    </source>
</evidence>
<dbReference type="GO" id="GO:0043022">
    <property type="term" value="F:ribosome binding"/>
    <property type="evidence" value="ECO:0007669"/>
    <property type="project" value="TreeGrafter"/>
</dbReference>
<dbReference type="InterPro" id="IPR016496">
    <property type="entry name" value="GTPase_HflX"/>
</dbReference>
<accession>A0A5K7YCD1</accession>
<dbReference type="InterPro" id="IPR042108">
    <property type="entry name" value="GTPase_HflX_N_sf"/>
</dbReference>
<comment type="subunit">
    <text evidence="6">Monomer. Associates with the 50S ribosomal subunit.</text>
</comment>
<dbReference type="InterPro" id="IPR030394">
    <property type="entry name" value="G_HFLX_dom"/>
</dbReference>
<evidence type="ECO:0000256" key="3">
    <source>
        <dbReference type="ARBA" id="ARBA00022741"/>
    </source>
</evidence>
<keyword evidence="10" id="KW-1185">Reference proteome</keyword>
<keyword evidence="3 6" id="KW-0547">Nucleotide-binding</keyword>
<evidence type="ECO:0000313" key="9">
    <source>
        <dbReference type="EMBL" id="BBO66075.1"/>
    </source>
</evidence>
<reference evidence="9 10" key="1">
    <citation type="submission" date="2019-11" db="EMBL/GenBank/DDBJ databases">
        <title>Comparative genomics of hydrocarbon-degrading Desulfosarcina strains.</title>
        <authorList>
            <person name="Watanabe M."/>
            <person name="Kojima H."/>
            <person name="Fukui M."/>
        </authorList>
    </citation>
    <scope>NUCLEOTIDE SEQUENCE [LARGE SCALE GENOMIC DNA]</scope>
    <source>
        <strain evidence="9 10">PL12</strain>
    </source>
</reference>
<keyword evidence="7" id="KW-0175">Coiled coil</keyword>
<dbReference type="NCBIfam" id="TIGR03156">
    <property type="entry name" value="GTP_HflX"/>
    <property type="match status" value="1"/>
</dbReference>
<sequence>MKDIFGNLLGLKTSQIKRLENLSRRRVAPQAIVSHELCRDLCALSAETGRQIGLLIDRSGKVTKVLTGEVDRILIPDLRGYRLAPDRLRGLRCVHTHLSDAPLSQDDLTDLSLLRLDLMAVVTMTAEGLPSAIHWAHILPGASESTPYRIMDPIPPFRPEVGCHDLILALEAELARKKSDATGPAGAEQALLVSVFTGPRKEALDSLDELSELARTADIRIIDTILQQRKKANPRFLMGSGKLDELSIMALHRGATLIVFDQELNPSQIRSIADRTEIKVIDRTQLILDIFARRAQTREGKLQVELAQLKYILPRLVTKDIAMSRLTGGIGGRGPGETRLEINRRRARERIRRLEKAVATVQKNRSQQRSRRSKKGLPIISIIGYTNAGKSTLLNQLTQSRVLAENKLFATLDPSSRRLRFPRDIEVIITDTVGFIRDLPKELMAAFKATLEELENADLLLHVIDISNPRHPDQVRSVETILSELNLSGIPTIRVLNKMDRIDRLDHDGMIRRLDGIAVSALNRSTLKPLTEKMEAAVEHLYGSQR</sequence>
<dbReference type="SUPFAM" id="SSF52540">
    <property type="entry name" value="P-loop containing nucleoside triphosphate hydrolases"/>
    <property type="match status" value="1"/>
</dbReference>
<comment type="subcellular location">
    <subcellularLocation>
        <location evidence="6">Cytoplasm</location>
    </subcellularLocation>
    <text evidence="6">May associate with membranes.</text>
</comment>
<dbReference type="Gene3D" id="3.40.50.300">
    <property type="entry name" value="P-loop containing nucleotide triphosphate hydrolases"/>
    <property type="match status" value="1"/>
</dbReference>
<dbReference type="InterPro" id="IPR006073">
    <property type="entry name" value="GTP-bd"/>
</dbReference>
<dbReference type="EMBL" id="AP021874">
    <property type="protein sequence ID" value="BBO66075.1"/>
    <property type="molecule type" value="Genomic_DNA"/>
</dbReference>
<dbReference type="Gene3D" id="6.10.250.2860">
    <property type="match status" value="1"/>
</dbReference>
<dbReference type="PRINTS" id="PR00326">
    <property type="entry name" value="GTP1OBG"/>
</dbReference>
<dbReference type="Gene3D" id="3.40.50.11060">
    <property type="entry name" value="GTPase HflX, N-terminal domain"/>
    <property type="match status" value="1"/>
</dbReference>
<dbReference type="Pfam" id="PF16360">
    <property type="entry name" value="GTP-bdg_M"/>
    <property type="match status" value="1"/>
</dbReference>
<dbReference type="PANTHER" id="PTHR10229:SF0">
    <property type="entry name" value="GTP-BINDING PROTEIN 6-RELATED"/>
    <property type="match status" value="1"/>
</dbReference>
<name>A0A5K7YCD1_9BACT</name>
<evidence type="ECO:0000256" key="2">
    <source>
        <dbReference type="ARBA" id="ARBA00022723"/>
    </source>
</evidence>
<evidence type="ECO:0000256" key="6">
    <source>
        <dbReference type="HAMAP-Rule" id="MF_00900"/>
    </source>
</evidence>
<dbReference type="PANTHER" id="PTHR10229">
    <property type="entry name" value="GTP-BINDING PROTEIN HFLX"/>
    <property type="match status" value="1"/>
</dbReference>
<comment type="similarity">
    <text evidence="6">Belongs to the TRAFAC class OBG-HflX-like GTPase superfamily. HflX GTPase family.</text>
</comment>
<keyword evidence="2" id="KW-0479">Metal-binding</keyword>
<dbReference type="GO" id="GO:0046872">
    <property type="term" value="F:metal ion binding"/>
    <property type="evidence" value="ECO:0007669"/>
    <property type="project" value="UniProtKB-KW"/>
</dbReference>
<dbReference type="FunFam" id="3.40.50.11060:FF:000001">
    <property type="entry name" value="GTPase HflX"/>
    <property type="match status" value="1"/>
</dbReference>
<keyword evidence="1 6" id="KW-0963">Cytoplasm</keyword>
<dbReference type="GO" id="GO:0005525">
    <property type="term" value="F:GTP binding"/>
    <property type="evidence" value="ECO:0007669"/>
    <property type="project" value="UniProtKB-UniRule"/>
</dbReference>
<comment type="function">
    <text evidence="6">GTPase that associates with the 50S ribosomal subunit and may have a role during protein synthesis or ribosome biogenesis.</text>
</comment>
<dbReference type="KEGG" id="dalk:DSCA_00050"/>
<dbReference type="PROSITE" id="PS51705">
    <property type="entry name" value="G_HFLX"/>
    <property type="match status" value="1"/>
</dbReference>
<evidence type="ECO:0000313" key="10">
    <source>
        <dbReference type="Proteomes" id="UP000427906"/>
    </source>
</evidence>
<dbReference type="CDD" id="cd01878">
    <property type="entry name" value="HflX"/>
    <property type="match status" value="1"/>
</dbReference>
<dbReference type="HAMAP" id="MF_00900">
    <property type="entry name" value="GTPase_HflX"/>
    <property type="match status" value="1"/>
</dbReference>
<proteinExistence type="inferred from homology"/>
<dbReference type="Pfam" id="PF01926">
    <property type="entry name" value="MMR_HSR1"/>
    <property type="match status" value="1"/>
</dbReference>
<dbReference type="GO" id="GO:0003924">
    <property type="term" value="F:GTPase activity"/>
    <property type="evidence" value="ECO:0007669"/>
    <property type="project" value="UniProtKB-UniRule"/>
</dbReference>
<dbReference type="GO" id="GO:0005737">
    <property type="term" value="C:cytoplasm"/>
    <property type="evidence" value="ECO:0007669"/>
    <property type="project" value="UniProtKB-SubCell"/>
</dbReference>
<dbReference type="AlphaFoldDB" id="A0A5K7YCD1"/>
<feature type="domain" description="Hflx-type G" evidence="8">
    <location>
        <begin position="378"/>
        <end position="542"/>
    </location>
</feature>
<organism evidence="9 10">
    <name type="scientific">Desulfosarcina alkanivorans</name>
    <dbReference type="NCBI Taxonomy" id="571177"/>
    <lineage>
        <taxon>Bacteria</taxon>
        <taxon>Pseudomonadati</taxon>
        <taxon>Thermodesulfobacteriota</taxon>
        <taxon>Desulfobacteria</taxon>
        <taxon>Desulfobacterales</taxon>
        <taxon>Desulfosarcinaceae</taxon>
        <taxon>Desulfosarcina</taxon>
    </lineage>
</organism>
<dbReference type="RefSeq" id="WP_155314501.1">
    <property type="nucleotide sequence ID" value="NZ_AP021874.1"/>
</dbReference>
<feature type="coiled-coil region" evidence="7">
    <location>
        <begin position="337"/>
        <end position="371"/>
    </location>
</feature>
<dbReference type="InterPro" id="IPR032305">
    <property type="entry name" value="GTP-bd_M"/>
</dbReference>
<dbReference type="Pfam" id="PF13167">
    <property type="entry name" value="GTP-bdg_N"/>
    <property type="match status" value="1"/>
</dbReference>
<gene>
    <name evidence="6 9" type="primary">hflX</name>
    <name evidence="9" type="ORF">DSCA_00050</name>
</gene>
<dbReference type="OrthoDB" id="9812272at2"/>
<protein>
    <recommendedName>
        <fullName evidence="6">GTPase HflX</fullName>
    </recommendedName>
    <alternativeName>
        <fullName evidence="6">GTP-binding protein HflX</fullName>
    </alternativeName>
</protein>
<evidence type="ECO:0000256" key="4">
    <source>
        <dbReference type="ARBA" id="ARBA00022842"/>
    </source>
</evidence>
<evidence type="ECO:0000256" key="5">
    <source>
        <dbReference type="ARBA" id="ARBA00023134"/>
    </source>
</evidence>
<evidence type="ECO:0000259" key="8">
    <source>
        <dbReference type="PROSITE" id="PS51705"/>
    </source>
</evidence>
<evidence type="ECO:0000256" key="1">
    <source>
        <dbReference type="ARBA" id="ARBA00022490"/>
    </source>
</evidence>
<dbReference type="InterPro" id="IPR025121">
    <property type="entry name" value="GTPase_HflX_N"/>
</dbReference>
<keyword evidence="4" id="KW-0460">Magnesium</keyword>
<dbReference type="InterPro" id="IPR027417">
    <property type="entry name" value="P-loop_NTPase"/>
</dbReference>
<dbReference type="Proteomes" id="UP000427906">
    <property type="component" value="Chromosome"/>
</dbReference>
<keyword evidence="5 6" id="KW-0342">GTP-binding</keyword>